<comment type="similarity">
    <text evidence="1">Belongs to the short-chain fatty acyl-CoA assimilation regulator (ScfR) family.</text>
</comment>
<dbReference type="AlphaFoldDB" id="V2U6I9"/>
<dbReference type="Pfam" id="PF06114">
    <property type="entry name" value="Peptidase_M78"/>
    <property type="match status" value="1"/>
</dbReference>
<name>V2U6I9_9GAMM</name>
<dbReference type="Gene3D" id="1.10.10.2910">
    <property type="match status" value="1"/>
</dbReference>
<dbReference type="RefSeq" id="WP_016658929.1">
    <property type="nucleotide sequence ID" value="NZ_BBSF01000034.1"/>
</dbReference>
<dbReference type="SUPFAM" id="SSF47413">
    <property type="entry name" value="lambda repressor-like DNA-binding domains"/>
    <property type="match status" value="1"/>
</dbReference>
<dbReference type="EMBL" id="AYET01000015">
    <property type="protein sequence ID" value="ESK44976.1"/>
    <property type="molecule type" value="Genomic_DNA"/>
</dbReference>
<organism evidence="3 4">
    <name type="scientific">Acinetobacter indicus CIP 110367</name>
    <dbReference type="NCBI Taxonomy" id="1341679"/>
    <lineage>
        <taxon>Bacteria</taxon>
        <taxon>Pseudomonadati</taxon>
        <taxon>Pseudomonadota</taxon>
        <taxon>Gammaproteobacteria</taxon>
        <taxon>Moraxellales</taxon>
        <taxon>Moraxellaceae</taxon>
        <taxon>Acinetobacter</taxon>
    </lineage>
</organism>
<evidence type="ECO:0000313" key="4">
    <source>
        <dbReference type="Proteomes" id="UP000018415"/>
    </source>
</evidence>
<dbReference type="GO" id="GO:0003677">
    <property type="term" value="F:DNA binding"/>
    <property type="evidence" value="ECO:0007669"/>
    <property type="project" value="InterPro"/>
</dbReference>
<dbReference type="OrthoDB" id="9794834at2"/>
<dbReference type="PATRIC" id="fig|1341679.3.peg.2960"/>
<accession>V2U6I9</accession>
<evidence type="ECO:0000313" key="3">
    <source>
        <dbReference type="EMBL" id="ESK44976.1"/>
    </source>
</evidence>
<dbReference type="Proteomes" id="UP000018415">
    <property type="component" value="Unassembled WGS sequence"/>
</dbReference>
<dbReference type="InterPro" id="IPR001387">
    <property type="entry name" value="Cro/C1-type_HTH"/>
</dbReference>
<dbReference type="eggNOG" id="COG2856">
    <property type="taxonomic scope" value="Bacteria"/>
</dbReference>
<feature type="domain" description="IrrE N-terminal-like" evidence="2">
    <location>
        <begin position="155"/>
        <end position="276"/>
    </location>
</feature>
<proteinExistence type="inferred from homology"/>
<dbReference type="PANTHER" id="PTHR43236:SF1">
    <property type="entry name" value="BLL7220 PROTEIN"/>
    <property type="match status" value="1"/>
</dbReference>
<dbReference type="InterPro" id="IPR010359">
    <property type="entry name" value="IrrE_HExxH"/>
</dbReference>
<evidence type="ECO:0000256" key="1">
    <source>
        <dbReference type="ARBA" id="ARBA00007227"/>
    </source>
</evidence>
<dbReference type="InterPro" id="IPR052345">
    <property type="entry name" value="Rad_response_metalloprotease"/>
</dbReference>
<reference evidence="3 4" key="1">
    <citation type="submission" date="2013-10" db="EMBL/GenBank/DDBJ databases">
        <title>The Genome Sequence of Acinetobacter indicus CIP 110367.</title>
        <authorList>
            <consortium name="The Broad Institute Genomics Platform"/>
            <consortium name="The Broad Institute Genome Sequencing Center for Infectious Disease"/>
            <person name="Cerqueira G."/>
            <person name="Feldgarden M."/>
            <person name="Courvalin P."/>
            <person name="Grillot-Courvalin C."/>
            <person name="Clermont D."/>
            <person name="Rocha E."/>
            <person name="Yoon E.-J."/>
            <person name="Nemec A."/>
            <person name="Young S.K."/>
            <person name="Zeng Q."/>
            <person name="Gargeya S."/>
            <person name="Fitzgerald M."/>
            <person name="Abouelleil A."/>
            <person name="Alvarado L."/>
            <person name="Berlin A.M."/>
            <person name="Chapman S.B."/>
            <person name="Gainer-Dewar J."/>
            <person name="Goldberg J."/>
            <person name="Gnerre S."/>
            <person name="Griggs A."/>
            <person name="Gujja S."/>
            <person name="Hansen M."/>
            <person name="Howarth C."/>
            <person name="Imamovic A."/>
            <person name="Ireland A."/>
            <person name="Larimer J."/>
            <person name="McCowan C."/>
            <person name="Murphy C."/>
            <person name="Pearson M."/>
            <person name="Poon T.W."/>
            <person name="Priest M."/>
            <person name="Roberts A."/>
            <person name="Saif S."/>
            <person name="Shea T."/>
            <person name="Sykes S."/>
            <person name="Wortman J."/>
            <person name="Nusbaum C."/>
            <person name="Birren B."/>
        </authorList>
    </citation>
    <scope>NUCLEOTIDE SEQUENCE [LARGE SCALE GENOMIC DNA]</scope>
    <source>
        <strain evidence="3 4">CIP 110367</strain>
    </source>
</reference>
<sequence>MFNKDRLRIAKELRGLSNIDFAEKLGCSVSKVKQLLDMDKEINENDQLEISRTLNLPMSFFTSNDTKPHETDQIFYRSVARIKAQHRKANEAYTLLAININKYLNQKVKLPIFQRPDLDITEFAGESKYVDHLASELRGLWTLGNQPINNMVSLCELKGIRVFRLPTEIRDIDALSFFDDESGSPFIFLNTFKSAERARFDCAHELGHIVMHTHNKSIRGEKDNRVLETEADQFASEFLMPTDSFFATSPRYFSLENMIEYKKVWRTSLKAINYKAHKLGLISDWVNRSNSMKMNSLGYNITEPEETHRDESLMLPKIISVLSSQPSFDKNQMLDEIGISEDDFNQLTFNSLAKVDIPKKKSKLYIIE</sequence>
<dbReference type="InterPro" id="IPR010982">
    <property type="entry name" value="Lambda_DNA-bd_dom_sf"/>
</dbReference>
<dbReference type="PANTHER" id="PTHR43236">
    <property type="entry name" value="ANTITOXIN HIGA1"/>
    <property type="match status" value="1"/>
</dbReference>
<dbReference type="HOGENOM" id="CLU_053651_1_1_6"/>
<protein>
    <recommendedName>
        <fullName evidence="2">IrrE N-terminal-like domain-containing protein</fullName>
    </recommendedName>
</protein>
<evidence type="ECO:0000259" key="2">
    <source>
        <dbReference type="Pfam" id="PF06114"/>
    </source>
</evidence>
<comment type="caution">
    <text evidence="3">The sequence shown here is derived from an EMBL/GenBank/DDBJ whole genome shotgun (WGS) entry which is preliminary data.</text>
</comment>
<dbReference type="CDD" id="cd00093">
    <property type="entry name" value="HTH_XRE"/>
    <property type="match status" value="1"/>
</dbReference>
<keyword evidence="4" id="KW-1185">Reference proteome</keyword>
<gene>
    <name evidence="3" type="ORF">P253_03078</name>
</gene>